<dbReference type="PATRIC" id="fig|1566026.4.peg.2653"/>
<name>A0A0L8AGF7_9BACT</name>
<dbReference type="InterPro" id="IPR044643">
    <property type="entry name" value="TrpF_fam"/>
</dbReference>
<feature type="domain" description="N-(5'phosphoribosyl) anthranilate isomerase (PRAI)" evidence="10">
    <location>
        <begin position="4"/>
        <end position="200"/>
    </location>
</feature>
<keyword evidence="5 9" id="KW-0028">Amino-acid biosynthesis</keyword>
<evidence type="ECO:0000256" key="5">
    <source>
        <dbReference type="ARBA" id="ARBA00022605"/>
    </source>
</evidence>
<dbReference type="InterPro" id="IPR013785">
    <property type="entry name" value="Aldolase_TIM"/>
</dbReference>
<dbReference type="GO" id="GO:0000162">
    <property type="term" value="P:L-tryptophan biosynthetic process"/>
    <property type="evidence" value="ECO:0007669"/>
    <property type="project" value="UniProtKB-UniRule"/>
</dbReference>
<dbReference type="SUPFAM" id="SSF51366">
    <property type="entry name" value="Ribulose-phoshate binding barrel"/>
    <property type="match status" value="1"/>
</dbReference>
<dbReference type="InterPro" id="IPR011060">
    <property type="entry name" value="RibuloseP-bd_barrel"/>
</dbReference>
<evidence type="ECO:0000313" key="11">
    <source>
        <dbReference type="EMBL" id="KOF01327.1"/>
    </source>
</evidence>
<keyword evidence="8 9" id="KW-0413">Isomerase</keyword>
<reference evidence="12" key="1">
    <citation type="submission" date="2014-11" db="EMBL/GenBank/DDBJ databases">
        <title>Genome sequencing of Roseivirga sp. D-25.</title>
        <authorList>
            <person name="Selvaratnam C."/>
            <person name="Thevarajoo S."/>
            <person name="Goh K.M."/>
            <person name="Eee R."/>
            <person name="Chan K.-G."/>
            <person name="Chong C.S."/>
        </authorList>
    </citation>
    <scope>NUCLEOTIDE SEQUENCE [LARGE SCALE GENOMIC DNA]</scope>
    <source>
        <strain evidence="12">D-25</strain>
    </source>
</reference>
<comment type="similarity">
    <text evidence="9">Belongs to the TrpF family.</text>
</comment>
<evidence type="ECO:0000256" key="1">
    <source>
        <dbReference type="ARBA" id="ARBA00001164"/>
    </source>
</evidence>
<comment type="caution">
    <text evidence="11">The sequence shown here is derived from an EMBL/GenBank/DDBJ whole genome shotgun (WGS) entry which is preliminary data.</text>
</comment>
<evidence type="ECO:0000256" key="4">
    <source>
        <dbReference type="ARBA" id="ARBA00022272"/>
    </source>
</evidence>
<keyword evidence="7 9" id="KW-0057">Aromatic amino acid biosynthesis</keyword>
<comment type="catalytic activity">
    <reaction evidence="1 9">
        <text>N-(5-phospho-beta-D-ribosyl)anthranilate = 1-(2-carboxyphenylamino)-1-deoxy-D-ribulose 5-phosphate</text>
        <dbReference type="Rhea" id="RHEA:21540"/>
        <dbReference type="ChEBI" id="CHEBI:18277"/>
        <dbReference type="ChEBI" id="CHEBI:58613"/>
        <dbReference type="EC" id="5.3.1.24"/>
    </reaction>
</comment>
<dbReference type="Gene3D" id="3.20.20.70">
    <property type="entry name" value="Aldolase class I"/>
    <property type="match status" value="1"/>
</dbReference>
<evidence type="ECO:0000313" key="12">
    <source>
        <dbReference type="Proteomes" id="UP000036908"/>
    </source>
</evidence>
<dbReference type="PANTHER" id="PTHR42894">
    <property type="entry name" value="N-(5'-PHOSPHORIBOSYL)ANTHRANILATE ISOMERASE"/>
    <property type="match status" value="1"/>
</dbReference>
<dbReference type="Proteomes" id="UP000036908">
    <property type="component" value="Unassembled WGS sequence"/>
</dbReference>
<dbReference type="RefSeq" id="WP_053225172.1">
    <property type="nucleotide sequence ID" value="NZ_JSVA01000047.1"/>
</dbReference>
<proteinExistence type="inferred from homology"/>
<evidence type="ECO:0000256" key="8">
    <source>
        <dbReference type="ARBA" id="ARBA00023235"/>
    </source>
</evidence>
<organism evidence="11 12">
    <name type="scientific">Roseivirga seohaensis subsp. aquiponti</name>
    <dbReference type="NCBI Taxonomy" id="1566026"/>
    <lineage>
        <taxon>Bacteria</taxon>
        <taxon>Pseudomonadati</taxon>
        <taxon>Bacteroidota</taxon>
        <taxon>Cytophagia</taxon>
        <taxon>Cytophagales</taxon>
        <taxon>Roseivirgaceae</taxon>
        <taxon>Roseivirga</taxon>
    </lineage>
</organism>
<dbReference type="OrthoDB" id="9786954at2"/>
<dbReference type="AlphaFoldDB" id="A0A0L8AGF7"/>
<dbReference type="PANTHER" id="PTHR42894:SF1">
    <property type="entry name" value="N-(5'-PHOSPHORIBOSYL)ANTHRANILATE ISOMERASE"/>
    <property type="match status" value="1"/>
</dbReference>
<keyword evidence="12" id="KW-1185">Reference proteome</keyword>
<sequence length="204" mass="22665">MKLKVCGMRESTNISELLKLQPDYMGFIFYGKSKRDVADGLDAQLLNAFPSSTEKVGVFVNADLGFVKEKVAQFGLGLIQLHGDESPKYCSDLKTSGVKVMKVFSVGESFDFGVLEPYKPHVDFFLFDTKGKERGGNGELFNWGLLNEYDGAIPYFLSGGIDLENIESLSDLKVQPYAIDVNSKFEIGPGLKDVERLKELKNLI</sequence>
<evidence type="ECO:0000259" key="10">
    <source>
        <dbReference type="Pfam" id="PF00697"/>
    </source>
</evidence>
<evidence type="ECO:0000256" key="6">
    <source>
        <dbReference type="ARBA" id="ARBA00022822"/>
    </source>
</evidence>
<dbReference type="HAMAP" id="MF_00135">
    <property type="entry name" value="PRAI"/>
    <property type="match status" value="1"/>
</dbReference>
<dbReference type="EMBL" id="JSVA01000047">
    <property type="protein sequence ID" value="KOF01327.1"/>
    <property type="molecule type" value="Genomic_DNA"/>
</dbReference>
<evidence type="ECO:0000256" key="7">
    <source>
        <dbReference type="ARBA" id="ARBA00023141"/>
    </source>
</evidence>
<evidence type="ECO:0000256" key="2">
    <source>
        <dbReference type="ARBA" id="ARBA00004664"/>
    </source>
</evidence>
<keyword evidence="6 9" id="KW-0822">Tryptophan biosynthesis</keyword>
<evidence type="ECO:0000256" key="3">
    <source>
        <dbReference type="ARBA" id="ARBA00012572"/>
    </source>
</evidence>
<dbReference type="UniPathway" id="UPA00035">
    <property type="reaction ID" value="UER00042"/>
</dbReference>
<protein>
    <recommendedName>
        <fullName evidence="4 9">N-(5'-phosphoribosyl)anthranilate isomerase</fullName>
        <shortName evidence="9">PRAI</shortName>
        <ecNumber evidence="3 9">5.3.1.24</ecNumber>
    </recommendedName>
</protein>
<dbReference type="Pfam" id="PF00697">
    <property type="entry name" value="PRAI"/>
    <property type="match status" value="1"/>
</dbReference>
<evidence type="ECO:0000256" key="9">
    <source>
        <dbReference type="HAMAP-Rule" id="MF_00135"/>
    </source>
</evidence>
<accession>A0A0L8AGF7</accession>
<gene>
    <name evidence="9" type="primary">trpF</name>
    <name evidence="11" type="ORF">OB69_18185</name>
</gene>
<dbReference type="GO" id="GO:0004640">
    <property type="term" value="F:phosphoribosylanthranilate isomerase activity"/>
    <property type="evidence" value="ECO:0007669"/>
    <property type="project" value="UniProtKB-UniRule"/>
</dbReference>
<comment type="pathway">
    <text evidence="2 9">Amino-acid biosynthesis; L-tryptophan biosynthesis; L-tryptophan from chorismate: step 3/5.</text>
</comment>
<dbReference type="CDD" id="cd00405">
    <property type="entry name" value="PRAI"/>
    <property type="match status" value="1"/>
</dbReference>
<dbReference type="InterPro" id="IPR001240">
    <property type="entry name" value="PRAI_dom"/>
</dbReference>
<dbReference type="EC" id="5.3.1.24" evidence="3 9"/>